<reference evidence="1" key="1">
    <citation type="submission" date="2019-11" db="EMBL/GenBank/DDBJ databases">
        <title>Genomic insights into an expanded diversity of filamentous marine cyanobacteria reveals the extraordinary biosynthetic potential of Moorea and Okeania.</title>
        <authorList>
            <person name="Ferreira Leao T."/>
            <person name="Wang M."/>
            <person name="Moss N."/>
            <person name="Da Silva R."/>
            <person name="Sanders J."/>
            <person name="Nurk S."/>
            <person name="Gurevich A."/>
            <person name="Humphrey G."/>
            <person name="Reher R."/>
            <person name="Zhu Q."/>
            <person name="Belda-Ferre P."/>
            <person name="Glukhov E."/>
            <person name="Rex R."/>
            <person name="Dorrestein P.C."/>
            <person name="Knight R."/>
            <person name="Pevzner P."/>
            <person name="Gerwick W.H."/>
            <person name="Gerwick L."/>
        </authorList>
    </citation>
    <scope>NUCLEOTIDE SEQUENCE</scope>
    <source>
        <strain evidence="1">SIO1C4</strain>
    </source>
</reference>
<dbReference type="AlphaFoldDB" id="A0A6B3MZX9"/>
<organism evidence="1">
    <name type="scientific">Symploca sp. SIO1C4</name>
    <dbReference type="NCBI Taxonomy" id="2607765"/>
    <lineage>
        <taxon>Bacteria</taxon>
        <taxon>Bacillati</taxon>
        <taxon>Cyanobacteriota</taxon>
        <taxon>Cyanophyceae</taxon>
        <taxon>Coleofasciculales</taxon>
        <taxon>Coleofasciculaceae</taxon>
        <taxon>Symploca</taxon>
    </lineage>
</organism>
<name>A0A6B3MZX9_9CYAN</name>
<gene>
    <name evidence="1" type="ORF">F6J89_01980</name>
</gene>
<protein>
    <submittedName>
        <fullName evidence="1">Uncharacterized protein</fullName>
    </submittedName>
</protein>
<sequence length="124" mass="14909">MKKLTTHYQLCWKSLSFNQYICTKKLTLSLIPVSRKTLRRYCQHLGFRGRTLTQEEVEELFLLNRWLGARHGVNSRKQFMCLRRQKLLRTELIKLGVDIDKDLFRLHQYIEHAYETQQLPIKAS</sequence>
<proteinExistence type="predicted"/>
<evidence type="ECO:0000313" key="1">
    <source>
        <dbReference type="EMBL" id="NER26409.1"/>
    </source>
</evidence>
<accession>A0A6B3MZX9</accession>
<comment type="caution">
    <text evidence="1">The sequence shown here is derived from an EMBL/GenBank/DDBJ whole genome shotgun (WGS) entry which is preliminary data.</text>
</comment>
<dbReference type="EMBL" id="JAAHFQ010000029">
    <property type="protein sequence ID" value="NER26409.1"/>
    <property type="molecule type" value="Genomic_DNA"/>
</dbReference>